<dbReference type="Proteomes" id="UP000004371">
    <property type="component" value="Unassembled WGS sequence"/>
</dbReference>
<dbReference type="PANTHER" id="PTHR47628:SF1">
    <property type="entry name" value="ALIPHATIC AMIDASE EXPRESSION-REGULATING PROTEIN"/>
    <property type="match status" value="1"/>
</dbReference>
<gene>
    <name evidence="6" type="ORF">VIBR0546_09984</name>
</gene>
<keyword evidence="2" id="KW-0813">Transport</keyword>
<evidence type="ECO:0000256" key="3">
    <source>
        <dbReference type="ARBA" id="ARBA00022729"/>
    </source>
</evidence>
<dbReference type="Gene3D" id="3.40.50.2300">
    <property type="match status" value="2"/>
</dbReference>
<dbReference type="OrthoDB" id="5288800at2"/>
<evidence type="ECO:0000256" key="1">
    <source>
        <dbReference type="ARBA" id="ARBA00010062"/>
    </source>
</evidence>
<comment type="caution">
    <text evidence="6">The sequence shown here is derived from an EMBL/GenBank/DDBJ whole genome shotgun (WGS) entry which is preliminary data.</text>
</comment>
<comment type="similarity">
    <text evidence="1">Belongs to the leucine-binding protein family.</text>
</comment>
<evidence type="ECO:0000313" key="7">
    <source>
        <dbReference type="Proteomes" id="UP000004371"/>
    </source>
</evidence>
<dbReference type="Pfam" id="PF13458">
    <property type="entry name" value="Peripla_BP_6"/>
    <property type="match status" value="1"/>
</dbReference>
<evidence type="ECO:0000256" key="4">
    <source>
        <dbReference type="ARBA" id="ARBA00022970"/>
    </source>
</evidence>
<evidence type="ECO:0000313" key="6">
    <source>
        <dbReference type="EMBL" id="EGA65182.1"/>
    </source>
</evidence>
<dbReference type="PROSITE" id="PS51257">
    <property type="entry name" value="PROKAR_LIPOPROTEIN"/>
    <property type="match status" value="1"/>
</dbReference>
<feature type="domain" description="Leucine-binding protein" evidence="5">
    <location>
        <begin position="24"/>
        <end position="360"/>
    </location>
</feature>
<keyword evidence="3" id="KW-0732">Signal</keyword>
<dbReference type="InterPro" id="IPR028082">
    <property type="entry name" value="Peripla_BP_I"/>
</dbReference>
<keyword evidence="7" id="KW-1185">Reference proteome</keyword>
<dbReference type="GO" id="GO:0006865">
    <property type="term" value="P:amino acid transport"/>
    <property type="evidence" value="ECO:0007669"/>
    <property type="project" value="UniProtKB-KW"/>
</dbReference>
<accession>E8LVS6</accession>
<evidence type="ECO:0000256" key="2">
    <source>
        <dbReference type="ARBA" id="ARBA00022448"/>
    </source>
</evidence>
<organism evidence="6 7">
    <name type="scientific">Vibrio brasiliensis LMG 20546</name>
    <dbReference type="NCBI Taxonomy" id="945543"/>
    <lineage>
        <taxon>Bacteria</taxon>
        <taxon>Pseudomonadati</taxon>
        <taxon>Pseudomonadota</taxon>
        <taxon>Gammaproteobacteria</taxon>
        <taxon>Vibrionales</taxon>
        <taxon>Vibrionaceae</taxon>
        <taxon>Vibrio</taxon>
        <taxon>Vibrio oreintalis group</taxon>
    </lineage>
</organism>
<dbReference type="EMBL" id="AEVS01000073">
    <property type="protein sequence ID" value="EGA65182.1"/>
    <property type="molecule type" value="Genomic_DNA"/>
</dbReference>
<dbReference type="eggNOG" id="COG0683">
    <property type="taxonomic scope" value="Bacteria"/>
</dbReference>
<dbReference type="InterPro" id="IPR028081">
    <property type="entry name" value="Leu-bd"/>
</dbReference>
<reference evidence="6 7" key="1">
    <citation type="journal article" date="2012" name="Int. J. Syst. Evol. Microbiol.">
        <title>Vibrio caribbeanicus sp. nov., isolated from the marine sponge Scleritoderma cyanea.</title>
        <authorList>
            <person name="Hoffmann M."/>
            <person name="Monday S.R."/>
            <person name="Allard M.W."/>
            <person name="Strain E.A."/>
            <person name="Whittaker P."/>
            <person name="Naum M."/>
            <person name="McCarthy P.J."/>
            <person name="Lopez J.V."/>
            <person name="Fischer M."/>
            <person name="Brown E.W."/>
        </authorList>
    </citation>
    <scope>NUCLEOTIDE SEQUENCE [LARGE SCALE GENOMIC DNA]</scope>
    <source>
        <strain evidence="6 7">LMG 20546</strain>
    </source>
</reference>
<evidence type="ECO:0000259" key="5">
    <source>
        <dbReference type="Pfam" id="PF13458"/>
    </source>
</evidence>
<dbReference type="PRINTS" id="PR00337">
    <property type="entry name" value="LEUILEVALBP"/>
</dbReference>
<dbReference type="RefSeq" id="WP_006879949.1">
    <property type="nucleotide sequence ID" value="NZ_AEVS01000073.1"/>
</dbReference>
<dbReference type="PANTHER" id="PTHR47628">
    <property type="match status" value="1"/>
</dbReference>
<dbReference type="STRING" id="945543.VIBR0546_09984"/>
<keyword evidence="4" id="KW-0029">Amino-acid transport</keyword>
<proteinExistence type="inferred from homology"/>
<protein>
    <submittedName>
        <fullName evidence="6">ABC-type branched-chain amino acid transport system, periplasmic component</fullName>
    </submittedName>
</protein>
<name>E8LVS6_9VIBR</name>
<dbReference type="SUPFAM" id="SSF53822">
    <property type="entry name" value="Periplasmic binding protein-like I"/>
    <property type="match status" value="1"/>
</dbReference>
<sequence length="382" mass="43972">MFRPQWLTILFVMFLVSCSEPKQPIRVGAVLPLTGTFSVYGQQALRGAQLAVEQINQQGGIDNRQIELIVRDNNTDPAKTVLYSRELIEQHDVLALMGPVSSSSRYAMSEIASKFKTPMMYGIDYEGRHHNDYLICYSTIPEHYVDPVIPFFIETDKKSFYIFGYDYIWPHRMAKRIQQSVEQNQGSLNGIEFTAFGVKDYGKTLARIQSSGSEVLMLILPGQDGFEFIRQFRRYDFDRQIEIVAFAADETYLNALEMEQLEGIYTALHFISQRQSDSAQKFISDYRQLHGDDAVVTYSSKSHYDLINLLKMAIEQSDPITKQNVMDNLHGLSMYSGEERIYLREDHHFDLPMYLGQFRQGELSVAKEFGVISPHDQRQGEQ</sequence>
<dbReference type="CDD" id="cd06331">
    <property type="entry name" value="PBP1_AmiC-like"/>
    <property type="match status" value="1"/>
</dbReference>
<dbReference type="InterPro" id="IPR000709">
    <property type="entry name" value="Leu_Ile_Val-bd"/>
</dbReference>
<dbReference type="AlphaFoldDB" id="E8LVS6"/>